<evidence type="ECO:0000256" key="2">
    <source>
        <dbReference type="RuleBase" id="RU362097"/>
    </source>
</evidence>
<organism evidence="3 4">
    <name type="scientific">Aerolutibacter ruishenii</name>
    <dbReference type="NCBI Taxonomy" id="686800"/>
    <lineage>
        <taxon>Bacteria</taxon>
        <taxon>Pseudomonadati</taxon>
        <taxon>Pseudomonadota</taxon>
        <taxon>Gammaproteobacteria</taxon>
        <taxon>Lysobacterales</taxon>
        <taxon>Lysobacteraceae</taxon>
        <taxon>Aerolutibacter</taxon>
    </lineage>
</organism>
<evidence type="ECO:0000313" key="3">
    <source>
        <dbReference type="EMBL" id="TWI12776.1"/>
    </source>
</evidence>
<comment type="similarity">
    <text evidence="1 2">Belongs to the outer membrane factor (OMF) (TC 1.B.17) family.</text>
</comment>
<keyword evidence="2" id="KW-1134">Transmembrane beta strand</keyword>
<dbReference type="NCBIfam" id="TIGR01845">
    <property type="entry name" value="outer_NodT"/>
    <property type="match status" value="1"/>
</dbReference>
<comment type="subcellular location">
    <subcellularLocation>
        <location evidence="2">Cell outer membrane</location>
        <topology evidence="2">Lipid-anchor</topology>
    </subcellularLocation>
</comment>
<comment type="caution">
    <text evidence="3">The sequence shown here is derived from an EMBL/GenBank/DDBJ whole genome shotgun (WGS) entry which is preliminary data.</text>
</comment>
<keyword evidence="4" id="KW-1185">Reference proteome</keyword>
<evidence type="ECO:0000256" key="1">
    <source>
        <dbReference type="ARBA" id="ARBA00007613"/>
    </source>
</evidence>
<sequence length="489" mass="51753">MNLTRSPASANDTGTREAAKPFRILTVGLACVLQAACTVGPDYREPPPVDTGDGWSLPVVTGSGMEDYAKWWSTLGDPTLDYLVDAALAENLDLYMAAARIEEARAVRDGVAGARAPVVEANASVNRRRQSANGSLPIASIPGMERTQTIHDVGFDAAWELDLFGGNRRALEGANARLHAAGIEAEGVRMRIVAEVARTWFTAVGAGDEVRALEAAVEAQRHSLQLVQLRHAAGDASLAEVDAVQARVAAAEASLPDIRARERAAGLALAVLLGEPPERGLALLKDAAGLPVLTGIPVGERADVLRRRPDVLVAERQLAAATADIGVAMAELFPKLSISVGGGFQALDAGDLFNSDSGRFGILPLISWRVFDGGRVRAEIRAREAAQWKAALAYEQAVLAALADAEKAMGDYRFGLISLERHQASLEASQRSYDHAARRYAAGTITMVELLAAQRQLHEAQAAVTRAHTSAAVQLGALYKALGGGWDVS</sequence>
<dbReference type="SUPFAM" id="SSF56954">
    <property type="entry name" value="Outer membrane efflux proteins (OEP)"/>
    <property type="match status" value="1"/>
</dbReference>
<keyword evidence="2 3" id="KW-0449">Lipoprotein</keyword>
<dbReference type="Gene3D" id="2.20.200.10">
    <property type="entry name" value="Outer membrane efflux proteins (OEP)"/>
    <property type="match status" value="1"/>
</dbReference>
<keyword evidence="2" id="KW-0472">Membrane</keyword>
<dbReference type="AlphaFoldDB" id="A0A562LYS2"/>
<dbReference type="EMBL" id="VLKP01000003">
    <property type="protein sequence ID" value="TWI12776.1"/>
    <property type="molecule type" value="Genomic_DNA"/>
</dbReference>
<dbReference type="PANTHER" id="PTHR30203:SF25">
    <property type="entry name" value="OUTER MEMBRANE PROTEIN-RELATED"/>
    <property type="match status" value="1"/>
</dbReference>
<protein>
    <submittedName>
        <fullName evidence="3">NodT family efflux transporter outer membrane factor (OMF) lipoprotein</fullName>
    </submittedName>
</protein>
<dbReference type="GO" id="GO:0015562">
    <property type="term" value="F:efflux transmembrane transporter activity"/>
    <property type="evidence" value="ECO:0007669"/>
    <property type="project" value="InterPro"/>
</dbReference>
<reference evidence="3 4" key="1">
    <citation type="journal article" date="2015" name="Stand. Genomic Sci.">
        <title>Genomic Encyclopedia of Bacterial and Archaeal Type Strains, Phase III: the genomes of soil and plant-associated and newly described type strains.</title>
        <authorList>
            <person name="Whitman W.B."/>
            <person name="Woyke T."/>
            <person name="Klenk H.P."/>
            <person name="Zhou Y."/>
            <person name="Lilburn T.G."/>
            <person name="Beck B.J."/>
            <person name="De Vos P."/>
            <person name="Vandamme P."/>
            <person name="Eisen J.A."/>
            <person name="Garrity G."/>
            <person name="Hugenholtz P."/>
            <person name="Kyrpides N.C."/>
        </authorList>
    </citation>
    <scope>NUCLEOTIDE SEQUENCE [LARGE SCALE GENOMIC DNA]</scope>
    <source>
        <strain evidence="3 4">CGMCC 1.10136</strain>
    </source>
</reference>
<dbReference type="InterPro" id="IPR010131">
    <property type="entry name" value="MdtP/NodT-like"/>
</dbReference>
<dbReference type="InterPro" id="IPR003423">
    <property type="entry name" value="OMP_efflux"/>
</dbReference>
<gene>
    <name evidence="3" type="ORF">IP93_01122</name>
</gene>
<keyword evidence="2" id="KW-0564">Palmitate</keyword>
<dbReference type="RefSeq" id="WP_144813079.1">
    <property type="nucleotide sequence ID" value="NZ_VLKP01000003.1"/>
</dbReference>
<dbReference type="OrthoDB" id="9770517at2"/>
<dbReference type="PANTHER" id="PTHR30203">
    <property type="entry name" value="OUTER MEMBRANE CATION EFFLUX PROTEIN"/>
    <property type="match status" value="1"/>
</dbReference>
<dbReference type="Gene3D" id="1.20.1600.10">
    <property type="entry name" value="Outer membrane efflux proteins (OEP)"/>
    <property type="match status" value="1"/>
</dbReference>
<accession>A0A562LYS2</accession>
<proteinExistence type="inferred from homology"/>
<evidence type="ECO:0000313" key="4">
    <source>
        <dbReference type="Proteomes" id="UP000316471"/>
    </source>
</evidence>
<name>A0A562LYS2_9GAMM</name>
<dbReference type="Pfam" id="PF02321">
    <property type="entry name" value="OEP"/>
    <property type="match status" value="2"/>
</dbReference>
<dbReference type="GO" id="GO:0009279">
    <property type="term" value="C:cell outer membrane"/>
    <property type="evidence" value="ECO:0007669"/>
    <property type="project" value="UniProtKB-SubCell"/>
</dbReference>
<dbReference type="Proteomes" id="UP000316471">
    <property type="component" value="Unassembled WGS sequence"/>
</dbReference>
<keyword evidence="2" id="KW-0812">Transmembrane</keyword>